<dbReference type="PROSITE" id="PS50935">
    <property type="entry name" value="SSB"/>
    <property type="match status" value="1"/>
</dbReference>
<evidence type="ECO:0000256" key="2">
    <source>
        <dbReference type="PROSITE-ProRule" id="PRU00252"/>
    </source>
</evidence>
<organism evidence="5 6">
    <name type="scientific">Lithospermum erythrorhizon</name>
    <name type="common">Purple gromwell</name>
    <name type="synonym">Lithospermum officinale var. erythrorhizon</name>
    <dbReference type="NCBI Taxonomy" id="34254"/>
    <lineage>
        <taxon>Eukaryota</taxon>
        <taxon>Viridiplantae</taxon>
        <taxon>Streptophyta</taxon>
        <taxon>Embryophyta</taxon>
        <taxon>Tracheophyta</taxon>
        <taxon>Spermatophyta</taxon>
        <taxon>Magnoliopsida</taxon>
        <taxon>eudicotyledons</taxon>
        <taxon>Gunneridae</taxon>
        <taxon>Pentapetalae</taxon>
        <taxon>asterids</taxon>
        <taxon>lamiids</taxon>
        <taxon>Boraginales</taxon>
        <taxon>Boraginaceae</taxon>
        <taxon>Boraginoideae</taxon>
        <taxon>Lithospermeae</taxon>
        <taxon>Lithospermum</taxon>
    </lineage>
</organism>
<dbReference type="AlphaFoldDB" id="A0AAV3Q5Z3"/>
<evidence type="ECO:0000313" key="5">
    <source>
        <dbReference type="EMBL" id="GAA0158816.1"/>
    </source>
</evidence>
<evidence type="ECO:0000256" key="3">
    <source>
        <dbReference type="SAM" id="Coils"/>
    </source>
</evidence>
<sequence>MNLIRRFMSTPQYLLPSHTPPKCIFLLPNCTISIQQFSPFSTTSKSTSTTKYLKSQQPKNPKSSPSLSWVQTIKKKALKKESLKKELLTWPKPSEILYESKNVNFVNLIGKIEMPIQFQATPDGKHIAVALIGQKDCIFNGNFSSSLLVPIVFEGDLAHIVACHVKVNDFVYVNGKLSLDPLPFDFSGSEGKFYVNGDELKFVQGLGLQGSDNVEKDVGIDSVVNEEVGNRKSSVDKDTLVKKEWEEFIAEPNQWSVVTSEDDFLKGAVEGVERKVDGKRLDLDSSTPVWVYKKLEELNFENKTEEMKIERLDTENRNEEMTIEPLNIEKKIEEIKIKPLNTEKKKSSGNVGGTPKDGESVLNSWRDLVKNPMDWRDYREKKSSGSFKANYPDFKHKTNGTALWLNNAPNWVLPGLGGLDVDAQAQVPKWQGAKGGKGKNEDSWKSLVENPDKWWDNRSRKTNLKAPDFKHKETGEALWLNSSPEWALSQLPPSKNEQNFAAGNKKAFLA</sequence>
<evidence type="ECO:0000256" key="4">
    <source>
        <dbReference type="SAM" id="MobiDB-lite"/>
    </source>
</evidence>
<comment type="caution">
    <text evidence="5">The sequence shown here is derived from an EMBL/GenBank/DDBJ whole genome shotgun (WGS) entry which is preliminary data.</text>
</comment>
<evidence type="ECO:0000256" key="1">
    <source>
        <dbReference type="ARBA" id="ARBA00023125"/>
    </source>
</evidence>
<dbReference type="PANTHER" id="PTHR10302:SF23">
    <property type="entry name" value="PROTEIN OSB4, CHLOROPLASTIC"/>
    <property type="match status" value="1"/>
</dbReference>
<protein>
    <submittedName>
        <fullName evidence="5">DNA metabolism protein</fullName>
    </submittedName>
</protein>
<gene>
    <name evidence="5" type="ORF">LIER_15749</name>
</gene>
<keyword evidence="6" id="KW-1185">Reference proteome</keyword>
<dbReference type="SUPFAM" id="SSF50249">
    <property type="entry name" value="Nucleic acid-binding proteins"/>
    <property type="match status" value="1"/>
</dbReference>
<feature type="compositionally biased region" description="Polar residues" evidence="4">
    <location>
        <begin position="491"/>
        <end position="501"/>
    </location>
</feature>
<reference evidence="5 6" key="1">
    <citation type="submission" date="2024-01" db="EMBL/GenBank/DDBJ databases">
        <title>The complete chloroplast genome sequence of Lithospermum erythrorhizon: insights into the phylogenetic relationship among Boraginaceae species and the maternal lineages of purple gromwells.</title>
        <authorList>
            <person name="Okada T."/>
            <person name="Watanabe K."/>
        </authorList>
    </citation>
    <scope>NUCLEOTIDE SEQUENCE [LARGE SCALE GENOMIC DNA]</scope>
</reference>
<dbReference type="EMBL" id="BAABME010003442">
    <property type="protein sequence ID" value="GAA0158816.1"/>
    <property type="molecule type" value="Genomic_DNA"/>
</dbReference>
<dbReference type="InterPro" id="IPR012340">
    <property type="entry name" value="NA-bd_OB-fold"/>
</dbReference>
<dbReference type="InterPro" id="IPR011344">
    <property type="entry name" value="ssDNA-bd"/>
</dbReference>
<dbReference type="GO" id="GO:0042645">
    <property type="term" value="C:mitochondrial nucleoid"/>
    <property type="evidence" value="ECO:0007669"/>
    <property type="project" value="TreeGrafter"/>
</dbReference>
<feature type="coiled-coil region" evidence="3">
    <location>
        <begin position="295"/>
        <end position="322"/>
    </location>
</feature>
<feature type="region of interest" description="Disordered" evidence="4">
    <location>
        <begin position="489"/>
        <end position="510"/>
    </location>
</feature>
<name>A0AAV3Q5Z3_LITER</name>
<dbReference type="PANTHER" id="PTHR10302">
    <property type="entry name" value="SINGLE-STRANDED DNA-BINDING PROTEIN"/>
    <property type="match status" value="1"/>
</dbReference>
<dbReference type="GO" id="GO:0006264">
    <property type="term" value="P:mitochondrial DNA replication"/>
    <property type="evidence" value="ECO:0007669"/>
    <property type="project" value="TreeGrafter"/>
</dbReference>
<keyword evidence="1 2" id="KW-0238">DNA-binding</keyword>
<proteinExistence type="predicted"/>
<evidence type="ECO:0000313" key="6">
    <source>
        <dbReference type="Proteomes" id="UP001454036"/>
    </source>
</evidence>
<dbReference type="Proteomes" id="UP001454036">
    <property type="component" value="Unassembled WGS sequence"/>
</dbReference>
<dbReference type="GO" id="GO:0003697">
    <property type="term" value="F:single-stranded DNA binding"/>
    <property type="evidence" value="ECO:0007669"/>
    <property type="project" value="InterPro"/>
</dbReference>
<accession>A0AAV3Q5Z3</accession>
<keyword evidence="3" id="KW-0175">Coiled coil</keyword>
<dbReference type="InterPro" id="IPR000424">
    <property type="entry name" value="Primosome_PriB/ssb"/>
</dbReference>